<feature type="domain" description="Response regulatory" evidence="9">
    <location>
        <begin position="13"/>
        <end position="130"/>
    </location>
</feature>
<gene>
    <name evidence="10" type="ORF">GCM10007067_19280</name>
</gene>
<keyword evidence="11" id="KW-1185">Reference proteome</keyword>
<dbReference type="CDD" id="cd00082">
    <property type="entry name" value="HisKA"/>
    <property type="match status" value="1"/>
</dbReference>
<keyword evidence="5" id="KW-0418">Kinase</keyword>
<evidence type="ECO:0000256" key="2">
    <source>
        <dbReference type="ARBA" id="ARBA00012438"/>
    </source>
</evidence>
<dbReference type="Gene3D" id="1.10.287.130">
    <property type="match status" value="1"/>
</dbReference>
<evidence type="ECO:0000313" key="11">
    <source>
        <dbReference type="Proteomes" id="UP000646426"/>
    </source>
</evidence>
<dbReference type="InterPro" id="IPR005467">
    <property type="entry name" value="His_kinase_dom"/>
</dbReference>
<dbReference type="SUPFAM" id="SSF55874">
    <property type="entry name" value="ATPase domain of HSP90 chaperone/DNA topoisomerase II/histidine kinase"/>
    <property type="match status" value="1"/>
</dbReference>
<feature type="domain" description="Histidine kinase" evidence="8">
    <location>
        <begin position="209"/>
        <end position="430"/>
    </location>
</feature>
<dbReference type="InterPro" id="IPR003594">
    <property type="entry name" value="HATPase_dom"/>
</dbReference>
<evidence type="ECO:0000256" key="1">
    <source>
        <dbReference type="ARBA" id="ARBA00000085"/>
    </source>
</evidence>
<dbReference type="PANTHER" id="PTHR43547">
    <property type="entry name" value="TWO-COMPONENT HISTIDINE KINASE"/>
    <property type="match status" value="1"/>
</dbReference>
<dbReference type="InterPro" id="IPR036097">
    <property type="entry name" value="HisK_dim/P_sf"/>
</dbReference>
<dbReference type="InterPro" id="IPR004358">
    <property type="entry name" value="Sig_transdc_His_kin-like_C"/>
</dbReference>
<organism evidence="10 11">
    <name type="scientific">Cognatilysobacter bugurensis</name>
    <dbReference type="NCBI Taxonomy" id="543356"/>
    <lineage>
        <taxon>Bacteria</taxon>
        <taxon>Pseudomonadati</taxon>
        <taxon>Pseudomonadota</taxon>
        <taxon>Gammaproteobacteria</taxon>
        <taxon>Lysobacterales</taxon>
        <taxon>Lysobacteraceae</taxon>
        <taxon>Cognatilysobacter</taxon>
    </lineage>
</organism>
<reference evidence="10" key="2">
    <citation type="submission" date="2020-09" db="EMBL/GenBank/DDBJ databases">
        <authorList>
            <person name="Sun Q."/>
            <person name="Kim S."/>
        </authorList>
    </citation>
    <scope>NUCLEOTIDE SEQUENCE</scope>
    <source>
        <strain evidence="10">KCTC 23077</strain>
    </source>
</reference>
<dbReference type="InterPro" id="IPR036890">
    <property type="entry name" value="HATPase_C_sf"/>
</dbReference>
<reference evidence="10" key="1">
    <citation type="journal article" date="2014" name="Int. J. Syst. Evol. Microbiol.">
        <title>Complete genome sequence of Corynebacterium casei LMG S-19264T (=DSM 44701T), isolated from a smear-ripened cheese.</title>
        <authorList>
            <consortium name="US DOE Joint Genome Institute (JGI-PGF)"/>
            <person name="Walter F."/>
            <person name="Albersmeier A."/>
            <person name="Kalinowski J."/>
            <person name="Ruckert C."/>
        </authorList>
    </citation>
    <scope>NUCLEOTIDE SEQUENCE</scope>
    <source>
        <strain evidence="10">KCTC 23077</strain>
    </source>
</reference>
<dbReference type="Pfam" id="PF00072">
    <property type="entry name" value="Response_reg"/>
    <property type="match status" value="2"/>
</dbReference>
<dbReference type="InterPro" id="IPR003661">
    <property type="entry name" value="HisK_dim/P_dom"/>
</dbReference>
<dbReference type="AlphaFoldDB" id="A0A918SZP1"/>
<name>A0A918SZP1_9GAMM</name>
<dbReference type="PROSITE" id="PS50110">
    <property type="entry name" value="RESPONSE_REGULATORY"/>
    <property type="match status" value="2"/>
</dbReference>
<evidence type="ECO:0000259" key="9">
    <source>
        <dbReference type="PROSITE" id="PS50110"/>
    </source>
</evidence>
<dbReference type="EMBL" id="BMYD01000003">
    <property type="protein sequence ID" value="GHA81576.1"/>
    <property type="molecule type" value="Genomic_DNA"/>
</dbReference>
<dbReference type="SUPFAM" id="SSF47384">
    <property type="entry name" value="Homodimeric domain of signal transducing histidine kinase"/>
    <property type="match status" value="1"/>
</dbReference>
<proteinExistence type="predicted"/>
<keyword evidence="7" id="KW-0175">Coiled coil</keyword>
<evidence type="ECO:0000256" key="6">
    <source>
        <dbReference type="PROSITE-ProRule" id="PRU00169"/>
    </source>
</evidence>
<keyword evidence="3 6" id="KW-0597">Phosphoprotein</keyword>
<feature type="domain" description="Response regulatory" evidence="9">
    <location>
        <begin position="452"/>
        <end position="568"/>
    </location>
</feature>
<dbReference type="SMART" id="SM00448">
    <property type="entry name" value="REC"/>
    <property type="match status" value="2"/>
</dbReference>
<dbReference type="GO" id="GO:0005886">
    <property type="term" value="C:plasma membrane"/>
    <property type="evidence" value="ECO:0007669"/>
    <property type="project" value="UniProtKB-ARBA"/>
</dbReference>
<evidence type="ECO:0000256" key="3">
    <source>
        <dbReference type="ARBA" id="ARBA00022553"/>
    </source>
</evidence>
<dbReference type="PANTHER" id="PTHR43547:SF2">
    <property type="entry name" value="HYBRID SIGNAL TRANSDUCTION HISTIDINE KINASE C"/>
    <property type="match status" value="1"/>
</dbReference>
<dbReference type="FunFam" id="3.30.565.10:FF:000006">
    <property type="entry name" value="Sensor histidine kinase WalK"/>
    <property type="match status" value="1"/>
</dbReference>
<dbReference type="PROSITE" id="PS50109">
    <property type="entry name" value="HIS_KIN"/>
    <property type="match status" value="1"/>
</dbReference>
<keyword evidence="4" id="KW-0808">Transferase</keyword>
<dbReference type="Gene3D" id="3.40.50.2300">
    <property type="match status" value="2"/>
</dbReference>
<dbReference type="PRINTS" id="PR00344">
    <property type="entry name" value="BCTRLSENSOR"/>
</dbReference>
<evidence type="ECO:0000256" key="7">
    <source>
        <dbReference type="SAM" id="Coils"/>
    </source>
</evidence>
<evidence type="ECO:0000256" key="5">
    <source>
        <dbReference type="ARBA" id="ARBA00022777"/>
    </source>
</evidence>
<dbReference type="EC" id="2.7.13.3" evidence="2"/>
<dbReference type="InterPro" id="IPR001789">
    <property type="entry name" value="Sig_transdc_resp-reg_receiver"/>
</dbReference>
<sequence length="574" mass="62896">MSPFPATPVEPVNILLVDDQPGRLLSYRAILEPLGENLVEAGSGTEALRRLMDGEFALILLDVNMPGMDGFETANLIHQHPRFEKTPIIFVTAVNVTDMDRLRGYKLGAVDYVSVPVIPEILRSKVMVLAELYRKRRELQLANERLEAANEALQVEKARELERLNVSLRNANAQLAARNAELQAQITVREGAEARLLEQDRRKDEFLATLAHELRNPLAALGNAINLFRLADRDPLPGFEPARLQDTMQRQFAMLVRLIDDLLDVARISQAKLTLKREPVTLQAVLESAVETTAPLLDGGAHALQLELPDAPIPLVADRHRLSQVFSNLLNNAVKYSDAGQPIHVHVQCDADSVEICVEDRGIGLRAEDARGIFELFTQVDTSVERARGGLGIGLTLVKRIVEMHGGDVHAHSAGVGQGCRFVVRLPRAAVDTAVDAAPSTNASAPVAARRRVLVVDDNCDSADTLAMTLELLGHDAQRLYDPHAAVEAVARFQPQVVFLDIGMPGLNGYELARRLRAAPGGSALTLVAVTGWGQPEDRRRTHDAGFDHHLVKPAEIAEIERVCVLQAEREALA</sequence>
<comment type="catalytic activity">
    <reaction evidence="1">
        <text>ATP + protein L-histidine = ADP + protein N-phospho-L-histidine.</text>
        <dbReference type="EC" id="2.7.13.3"/>
    </reaction>
</comment>
<dbReference type="RefSeq" id="WP_189455929.1">
    <property type="nucleotide sequence ID" value="NZ_BMYD01000003.1"/>
</dbReference>
<accession>A0A918SZP1</accession>
<dbReference type="SMART" id="SM00387">
    <property type="entry name" value="HATPase_c"/>
    <property type="match status" value="1"/>
</dbReference>
<dbReference type="Pfam" id="PF02518">
    <property type="entry name" value="HATPase_c"/>
    <property type="match status" value="1"/>
</dbReference>
<dbReference type="Pfam" id="PF00512">
    <property type="entry name" value="HisKA"/>
    <property type="match status" value="1"/>
</dbReference>
<dbReference type="GO" id="GO:0000155">
    <property type="term" value="F:phosphorelay sensor kinase activity"/>
    <property type="evidence" value="ECO:0007669"/>
    <property type="project" value="InterPro"/>
</dbReference>
<evidence type="ECO:0000256" key="4">
    <source>
        <dbReference type="ARBA" id="ARBA00022679"/>
    </source>
</evidence>
<feature type="modified residue" description="4-aspartylphosphate" evidence="6">
    <location>
        <position position="501"/>
    </location>
</feature>
<evidence type="ECO:0000259" key="8">
    <source>
        <dbReference type="PROSITE" id="PS50109"/>
    </source>
</evidence>
<dbReference type="SUPFAM" id="SSF52172">
    <property type="entry name" value="CheY-like"/>
    <property type="match status" value="2"/>
</dbReference>
<dbReference type="Gene3D" id="3.30.565.10">
    <property type="entry name" value="Histidine kinase-like ATPase, C-terminal domain"/>
    <property type="match status" value="1"/>
</dbReference>
<dbReference type="SMART" id="SM00388">
    <property type="entry name" value="HisKA"/>
    <property type="match status" value="1"/>
</dbReference>
<dbReference type="InterPro" id="IPR011006">
    <property type="entry name" value="CheY-like_superfamily"/>
</dbReference>
<comment type="caution">
    <text evidence="10">The sequence shown here is derived from an EMBL/GenBank/DDBJ whole genome shotgun (WGS) entry which is preliminary data.</text>
</comment>
<protein>
    <recommendedName>
        <fullName evidence="2">histidine kinase</fullName>
        <ecNumber evidence="2">2.7.13.3</ecNumber>
    </recommendedName>
</protein>
<dbReference type="Proteomes" id="UP000646426">
    <property type="component" value="Unassembled WGS sequence"/>
</dbReference>
<evidence type="ECO:0000313" key="10">
    <source>
        <dbReference type="EMBL" id="GHA81576.1"/>
    </source>
</evidence>
<dbReference type="CDD" id="cd17580">
    <property type="entry name" value="REC_2_DhkD-like"/>
    <property type="match status" value="1"/>
</dbReference>
<feature type="modified residue" description="4-aspartylphosphate" evidence="6">
    <location>
        <position position="62"/>
    </location>
</feature>
<feature type="coiled-coil region" evidence="7">
    <location>
        <begin position="129"/>
        <end position="185"/>
    </location>
</feature>